<evidence type="ECO:0000313" key="1">
    <source>
        <dbReference type="EMBL" id="MUH72896.1"/>
    </source>
</evidence>
<gene>
    <name evidence="1" type="ORF">GNP35_10525</name>
</gene>
<evidence type="ECO:0000313" key="2">
    <source>
        <dbReference type="Proteomes" id="UP000439994"/>
    </source>
</evidence>
<dbReference type="AlphaFoldDB" id="A0A6N8F8M2"/>
<comment type="caution">
    <text evidence="1">The sequence shown here is derived from an EMBL/GenBank/DDBJ whole genome shotgun (WGS) entry which is preliminary data.</text>
</comment>
<dbReference type="Proteomes" id="UP000439994">
    <property type="component" value="Unassembled WGS sequence"/>
</dbReference>
<dbReference type="RefSeq" id="WP_155696041.1">
    <property type="nucleotide sequence ID" value="NZ_WOCD01000003.1"/>
</dbReference>
<reference evidence="1 2" key="1">
    <citation type="submission" date="2019-11" db="EMBL/GenBank/DDBJ databases">
        <title>P. haliotis isolates from Z. marina roots.</title>
        <authorList>
            <person name="Cohen M."/>
            <person name="Jospin G."/>
            <person name="Eisen J.A."/>
            <person name="Coil D.A."/>
        </authorList>
    </citation>
    <scope>NUCLEOTIDE SEQUENCE [LARGE SCALE GENOMIC DNA]</scope>
    <source>
        <strain evidence="1 2">UCD-MCMsp1aY</strain>
    </source>
</reference>
<protein>
    <submittedName>
        <fullName evidence="1">Uncharacterized protein</fullName>
    </submittedName>
</protein>
<dbReference type="EMBL" id="WOCD01000003">
    <property type="protein sequence ID" value="MUH72896.1"/>
    <property type="molecule type" value="Genomic_DNA"/>
</dbReference>
<accession>A0A6N8F8M2</accession>
<sequence>MIDFSALNRDNNLYALEGLPLITVYDDNFFVRNDYDVLSIGQRKYVISFLSPSVLRKRQVKH</sequence>
<organism evidence="1 2">
    <name type="scientific">Psychrosphaera haliotis</name>
    <dbReference type="NCBI Taxonomy" id="555083"/>
    <lineage>
        <taxon>Bacteria</taxon>
        <taxon>Pseudomonadati</taxon>
        <taxon>Pseudomonadota</taxon>
        <taxon>Gammaproteobacteria</taxon>
        <taxon>Alteromonadales</taxon>
        <taxon>Pseudoalteromonadaceae</taxon>
        <taxon>Psychrosphaera</taxon>
    </lineage>
</organism>
<keyword evidence="2" id="KW-1185">Reference proteome</keyword>
<name>A0A6N8F8M2_9GAMM</name>
<proteinExistence type="predicted"/>